<dbReference type="EMBL" id="CP032487">
    <property type="protein sequence ID" value="QAX81238.1"/>
    <property type="molecule type" value="Genomic_DNA"/>
</dbReference>
<feature type="domain" description="Endonuclease GajA/Old nuclease/RecF-like AAA" evidence="1">
    <location>
        <begin position="1"/>
        <end position="335"/>
    </location>
</feature>
<reference evidence="4" key="1">
    <citation type="submission" date="2018-09" db="EMBL/GenBank/DDBJ databases">
        <title>Yersinia hibernicus sp. nov.</title>
        <authorList>
            <person name="Nguyen S.V."/>
            <person name="Mundanda D.M."/>
            <person name="Anes J."/>
            <person name="Fanning S."/>
        </authorList>
    </citation>
    <scope>NUCLEOTIDE SEQUENCE [LARGE SCALE GENOMIC DNA]</scope>
    <source>
        <strain evidence="4">CFS1934</strain>
    </source>
</reference>
<protein>
    <submittedName>
        <fullName evidence="3">DUF2813 domain-containing protein</fullName>
    </submittedName>
</protein>
<evidence type="ECO:0000259" key="2">
    <source>
        <dbReference type="Pfam" id="PF20469"/>
    </source>
</evidence>
<dbReference type="Pfam" id="PF20469">
    <property type="entry name" value="OLD-like_TOPRIM"/>
    <property type="match status" value="1"/>
</dbReference>
<dbReference type="PANTHER" id="PTHR43581:SF4">
    <property type="entry name" value="ATP_GTP PHOSPHATASE"/>
    <property type="match status" value="1"/>
</dbReference>
<dbReference type="Pfam" id="PF13175">
    <property type="entry name" value="AAA_15"/>
    <property type="match status" value="1"/>
</dbReference>
<dbReference type="Gene3D" id="3.40.50.300">
    <property type="entry name" value="P-loop containing nucleotide triphosphate hydrolases"/>
    <property type="match status" value="1"/>
</dbReference>
<dbReference type="InterPro" id="IPR034139">
    <property type="entry name" value="TOPRIM_OLD"/>
</dbReference>
<dbReference type="SUPFAM" id="SSF52540">
    <property type="entry name" value="P-loop containing nucleoside triphosphate hydrolases"/>
    <property type="match status" value="1"/>
</dbReference>
<gene>
    <name evidence="3" type="ORF">D5F51_17565</name>
</gene>
<dbReference type="InterPro" id="IPR051396">
    <property type="entry name" value="Bact_Antivir_Def_Nuclease"/>
</dbReference>
<evidence type="ECO:0000259" key="1">
    <source>
        <dbReference type="Pfam" id="PF13175"/>
    </source>
</evidence>
<proteinExistence type="predicted"/>
<dbReference type="CDD" id="cd01026">
    <property type="entry name" value="TOPRIM_OLD"/>
    <property type="match status" value="1"/>
</dbReference>
<evidence type="ECO:0000313" key="3">
    <source>
        <dbReference type="EMBL" id="QAX81238.1"/>
    </source>
</evidence>
<keyword evidence="4" id="KW-1185">Reference proteome</keyword>
<accession>A0ABX5R7B5</accession>
<evidence type="ECO:0000313" key="4">
    <source>
        <dbReference type="Proteomes" id="UP000288804"/>
    </source>
</evidence>
<sequence length="609" mass="70225">MYLKILKVWNFRKYGSSEEIDLNKPNLCLHLKKGLNVLIGENDSGKTAIIDAIKLVLKTHSFEWIKVDENDFYKNTDRLRIELVFDDMEKEAHHFNEWVEYHRDGDKIHPSLTLSYEVYKKNGRIIQSDINAGSYNQGKALKAEAREYLKTTYLKPLRDANFDLTPKQNSRLSQILKTHAAFNNKDKNHRLLDLFIEFNTNVSLYFEGKDSQGNIIPDDSKGKELKDKIEGFARDFIDESISTNFEVTPANIKSILEKLALKIQDGINPGLGTLNKLFMAAELLHLEESDWSGLKLCLIEELEAHLHPQAQMKVIESLQKHNDIQILITSHSPNLTSKVHLENLILCHSGNVFPLGKEYTKLDVENGDYLYLERFLDVTKSNLFFAKGILMVEGWSEEILLPAIAKLLKKQGVITKDFTDAGIAVVNVASAEFIRFSKIFIRNKEPLIPIPVAIITDVDVRAFERKVINEDKEDKAKKNEYDYIKIDEKIIEEESTRKVIEKENEFNSQNVRVFVTKHWTLEYSLLKSPILGEYSKKVLCDMHKNINKDDIEKELAIKLFNKSLCKTDFAYKLAQIIDPSSEKHDHRIVLQEDDRYISSLIEGVKYVCN</sequence>
<organism evidence="3 4">
    <name type="scientific">Yersinia hibernica</name>
    <dbReference type="NCBI Taxonomy" id="2339259"/>
    <lineage>
        <taxon>Bacteria</taxon>
        <taxon>Pseudomonadati</taxon>
        <taxon>Pseudomonadota</taxon>
        <taxon>Gammaproteobacteria</taxon>
        <taxon>Enterobacterales</taxon>
        <taxon>Yersiniaceae</taxon>
        <taxon>Yersinia</taxon>
    </lineage>
</organism>
<dbReference type="PANTHER" id="PTHR43581">
    <property type="entry name" value="ATP/GTP PHOSPHATASE"/>
    <property type="match status" value="1"/>
</dbReference>
<dbReference type="InterPro" id="IPR027417">
    <property type="entry name" value="P-loop_NTPase"/>
</dbReference>
<dbReference type="Proteomes" id="UP000288804">
    <property type="component" value="Chromosome"/>
</dbReference>
<feature type="domain" description="OLD protein-like TOPRIM" evidence="2">
    <location>
        <begin position="384"/>
        <end position="459"/>
    </location>
</feature>
<dbReference type="InterPro" id="IPR041685">
    <property type="entry name" value="AAA_GajA/Old/RecF-like"/>
</dbReference>
<name>A0ABX5R7B5_9GAMM</name>